<dbReference type="Gene3D" id="3.40.50.720">
    <property type="entry name" value="NAD(P)-binding Rossmann-like Domain"/>
    <property type="match status" value="1"/>
</dbReference>
<sequence>MAKVDPGGPITERADVVELLDKVPLTKLEQDAPKQVCCLTGATSLVGAHVVRRLLRAGHTVHAPIRGGDAAPRLGYLKAMPGAAERLKFFGGCDLMVPGSYDASMAGCATVIHVASPFFMIGGKKKIREKLIDPAVRGVEHLLASCSKTPSVTRVVLTGTVLAASCDSRAYFKDKNFTVGPDDWEETCSEKELPYVYSKVLQEKRAEEIAAAQSQWTLVSLLIAGTFGPPCAADGAGVPVMFMKHTLKGLFFPACPPMGFPMHDIRDTAVYHTHAMLAPNAKGRYIPPMRYIWFMEWANALKKDKKTNQFMLPFFHLPFFMKPVFAMMAPILGVDGGFAKRLWRTNVQWDFSKNGDLELDSERFTPIVTKDSCVTMCVDMVKAFKIYKIGAFSTSMTRYK</sequence>
<dbReference type="Proteomes" id="UP001363151">
    <property type="component" value="Unassembled WGS sequence"/>
</dbReference>
<dbReference type="PANTHER" id="PTHR10366:SF852">
    <property type="entry name" value="CINNAMOYL-COA REDUCTASE CAD2"/>
    <property type="match status" value="1"/>
</dbReference>
<comment type="caution">
    <text evidence="3">The sequence shown here is derived from an EMBL/GenBank/DDBJ whole genome shotgun (WGS) entry which is preliminary data.</text>
</comment>
<evidence type="ECO:0000259" key="2">
    <source>
        <dbReference type="Pfam" id="PF01370"/>
    </source>
</evidence>
<reference evidence="3 4" key="1">
    <citation type="submission" date="2024-03" db="EMBL/GenBank/DDBJ databases">
        <title>Aureococcus anophagefferens CCMP1851 and Kratosvirus quantuckense: Draft genome of a second virus-susceptible host strain in the model system.</title>
        <authorList>
            <person name="Chase E."/>
            <person name="Truchon A.R."/>
            <person name="Schepens W."/>
            <person name="Wilhelm S.W."/>
        </authorList>
    </citation>
    <scope>NUCLEOTIDE SEQUENCE [LARGE SCALE GENOMIC DNA]</scope>
    <source>
        <strain evidence="3 4">CCMP1851</strain>
    </source>
</reference>
<accession>A0ABR1FRB7</accession>
<dbReference type="Pfam" id="PF01370">
    <property type="entry name" value="Epimerase"/>
    <property type="match status" value="1"/>
</dbReference>
<dbReference type="SUPFAM" id="SSF51735">
    <property type="entry name" value="NAD(P)-binding Rossmann-fold domains"/>
    <property type="match status" value="1"/>
</dbReference>
<evidence type="ECO:0000313" key="4">
    <source>
        <dbReference type="Proteomes" id="UP001363151"/>
    </source>
</evidence>
<dbReference type="EMBL" id="JBBJCI010000285">
    <property type="protein sequence ID" value="KAK7236276.1"/>
    <property type="molecule type" value="Genomic_DNA"/>
</dbReference>
<dbReference type="PANTHER" id="PTHR10366">
    <property type="entry name" value="NAD DEPENDENT EPIMERASE/DEHYDRATASE"/>
    <property type="match status" value="1"/>
</dbReference>
<proteinExistence type="predicted"/>
<keyword evidence="1" id="KW-0560">Oxidoreductase</keyword>
<evidence type="ECO:0000313" key="3">
    <source>
        <dbReference type="EMBL" id="KAK7236276.1"/>
    </source>
</evidence>
<evidence type="ECO:0000256" key="1">
    <source>
        <dbReference type="ARBA" id="ARBA00023002"/>
    </source>
</evidence>
<dbReference type="InterPro" id="IPR050425">
    <property type="entry name" value="NAD(P)_dehydrat-like"/>
</dbReference>
<gene>
    <name evidence="3" type="ORF">SO694_00061165</name>
</gene>
<keyword evidence="4" id="KW-1185">Reference proteome</keyword>
<dbReference type="InterPro" id="IPR001509">
    <property type="entry name" value="Epimerase_deHydtase"/>
</dbReference>
<name>A0ABR1FRB7_AURAN</name>
<dbReference type="InterPro" id="IPR036291">
    <property type="entry name" value="NAD(P)-bd_dom_sf"/>
</dbReference>
<feature type="domain" description="NAD-dependent epimerase/dehydratase" evidence="2">
    <location>
        <begin position="38"/>
        <end position="230"/>
    </location>
</feature>
<protein>
    <submittedName>
        <fullName evidence="3">Dihydrokaempferol 4-reductase</fullName>
    </submittedName>
</protein>
<organism evidence="3 4">
    <name type="scientific">Aureococcus anophagefferens</name>
    <name type="common">Harmful bloom alga</name>
    <dbReference type="NCBI Taxonomy" id="44056"/>
    <lineage>
        <taxon>Eukaryota</taxon>
        <taxon>Sar</taxon>
        <taxon>Stramenopiles</taxon>
        <taxon>Ochrophyta</taxon>
        <taxon>Pelagophyceae</taxon>
        <taxon>Pelagomonadales</taxon>
        <taxon>Pelagomonadaceae</taxon>
        <taxon>Aureococcus</taxon>
    </lineage>
</organism>